<dbReference type="InterPro" id="IPR050270">
    <property type="entry name" value="DegV_domain_contain"/>
</dbReference>
<dbReference type="GO" id="GO:0004371">
    <property type="term" value="F:glycerone kinase activity"/>
    <property type="evidence" value="ECO:0007669"/>
    <property type="project" value="InterPro"/>
</dbReference>
<dbReference type="AlphaFoldDB" id="A0A0E3ZB14"/>
<dbReference type="NCBIfam" id="TIGR03599">
    <property type="entry name" value="YloV"/>
    <property type="match status" value="1"/>
</dbReference>
<dbReference type="NCBIfam" id="TIGR00762">
    <property type="entry name" value="DegV"/>
    <property type="match status" value="1"/>
</dbReference>
<dbReference type="Pfam" id="PF02645">
    <property type="entry name" value="DegV"/>
    <property type="match status" value="1"/>
</dbReference>
<dbReference type="InterPro" id="IPR003797">
    <property type="entry name" value="DegV"/>
</dbReference>
<name>A0A0E3ZB14_9FUSO</name>
<keyword evidence="1" id="KW-0446">Lipid-binding</keyword>
<dbReference type="STRING" id="187101.VC03_05805"/>
<dbReference type="PATRIC" id="fig|1069640.6.peg.1152"/>
<feature type="domain" description="DhaL" evidence="2">
    <location>
        <begin position="9"/>
        <end position="202"/>
    </location>
</feature>
<dbReference type="Pfam" id="PF13684">
    <property type="entry name" value="FakA-like_C"/>
    <property type="match status" value="1"/>
</dbReference>
<dbReference type="InterPro" id="IPR004007">
    <property type="entry name" value="DhaL_dom"/>
</dbReference>
<dbReference type="OrthoDB" id="9760324at2"/>
<dbReference type="Gene3D" id="3.40.50.10170">
    <property type="match status" value="1"/>
</dbReference>
<evidence type="ECO:0000313" key="3">
    <source>
        <dbReference type="EMBL" id="AKC95986.1"/>
    </source>
</evidence>
<dbReference type="PANTHER" id="PTHR33434:SF4">
    <property type="entry name" value="PHOSPHATASE PROTEIN"/>
    <property type="match status" value="1"/>
</dbReference>
<dbReference type="SMART" id="SM01121">
    <property type="entry name" value="Dak1_2"/>
    <property type="match status" value="1"/>
</dbReference>
<organism evidence="3 4">
    <name type="scientific">Sneathia vaginalis</name>
    <dbReference type="NCBI Taxonomy" id="187101"/>
    <lineage>
        <taxon>Bacteria</taxon>
        <taxon>Fusobacteriati</taxon>
        <taxon>Fusobacteriota</taxon>
        <taxon>Fusobacteriia</taxon>
        <taxon>Fusobacteriales</taxon>
        <taxon>Leptotrichiaceae</taxon>
        <taxon>Sneathia</taxon>
    </lineage>
</organism>
<evidence type="ECO:0000313" key="4">
    <source>
        <dbReference type="Proteomes" id="UP000033103"/>
    </source>
</evidence>
<dbReference type="Gene3D" id="1.25.40.340">
    <property type="match status" value="1"/>
</dbReference>
<dbReference type="SUPFAM" id="SSF101473">
    <property type="entry name" value="DhaL-like"/>
    <property type="match status" value="1"/>
</dbReference>
<dbReference type="Gene3D" id="3.30.1180.10">
    <property type="match status" value="1"/>
</dbReference>
<dbReference type="InterPro" id="IPR036117">
    <property type="entry name" value="DhaL_dom_sf"/>
</dbReference>
<evidence type="ECO:0000256" key="1">
    <source>
        <dbReference type="ARBA" id="ARBA00023121"/>
    </source>
</evidence>
<reference evidence="3 4" key="1">
    <citation type="journal article" date="2012" name="BMC Genomics">
        <title>Genomic sequence analysis and characterization of Sneathia amnii sp. nov.</title>
        <authorList>
            <consortium name="Vaginal Microbiome Consortium (additional members)"/>
            <person name="Harwich M.D.Jr."/>
            <person name="Serrano M.G."/>
            <person name="Fettweis J.M."/>
            <person name="Alves J.M."/>
            <person name="Reimers M.A."/>
            <person name="Buck G.A."/>
            <person name="Jefferson K.K."/>
        </authorList>
    </citation>
    <scope>NUCLEOTIDE SEQUENCE [LARGE SCALE GENOMIC DNA]</scope>
    <source>
        <strain evidence="3 4">SN35</strain>
    </source>
</reference>
<dbReference type="KEGG" id="sns:VC03_05805"/>
<dbReference type="InterPro" id="IPR043168">
    <property type="entry name" value="DegV_C"/>
</dbReference>
<dbReference type="GO" id="GO:0008289">
    <property type="term" value="F:lipid binding"/>
    <property type="evidence" value="ECO:0007669"/>
    <property type="project" value="UniProtKB-KW"/>
</dbReference>
<dbReference type="PROSITE" id="PS51482">
    <property type="entry name" value="DEGV"/>
    <property type="match status" value="1"/>
</dbReference>
<dbReference type="InterPro" id="IPR048394">
    <property type="entry name" value="FakA-like_M"/>
</dbReference>
<dbReference type="HOGENOM" id="CLU_017496_2_0_0"/>
<gene>
    <name evidence="3" type="ORF">VC03_05805</name>
</gene>
<sequence>MGIKYMDAKRLRRVLIGGAKWIKRHEKYLNELNVYPVPDGDTGTNMSMTVQNMIDEIMENTTDKTDMKTLSDVVEDAVLIGARGNSGTILSQIITGFLSSVRDKKRLSPSDVADALIAAKELAYKVVDTPVEGTMLTVIRMVSEKANEVRNVETFNEFIDAIVEIANEAVELTPELLPKLKEAGVVDSGGKGLFYFFVGMCKILTELELLTKASVVESDYDKTILNINHNQEEIKYKFCTEFIIQIKEDFDREQLKSELLELGDSAVFAASSKRFKVHIHTNTPLIVIDKAIQNGELEKVKIENMKVQNENVLKDEKGLAKIFVNKKKFLRKDAYVILADTLALKDKFLELGADVVILGGQGQNPSVNDIVNAVSKVEGYSNVYVLPNNKNVIAAANLAMEKISTPLIVIPTKTMLEGMFYLKYPKITIEEKDKLNSINSSIEITRAVRETVVDGMEIKVDDYLVLVNTKIMFVTKTLEEAIDKIISNLVTEYTLNITVVEGNTIYQNIRDKFNKLNSKLVENVKFIEGKQENYDYYIYIDNKPKNQPDVAIITDSASELSPHEVIGKGITILSTRMDCDGVEYRDEENITKQEFWDILVNQDKQFRTAQPSPKDIVNTYTEIFNRGYKKILVIPLSSKLSGTQNVLKLAREMIKKEDSIVIYDSKAISVQLGYMVQEAAKLIGNGRSIDYTINYLDKLRDNMKLYIVVDSLKYLYLGGRISKAAQTIGDLLNMKPILSIANGSLYVEKKVLGGENSITRYLEKAINERIRKHSIYLLSGAGGTSSQVEQASKLTSIFKQNRKVTVISPMKEIGATVGTHAGPVYGILIIPKLL</sequence>
<protein>
    <submittedName>
        <fullName evidence="3">Fatty acid-binding protein DegV</fullName>
    </submittedName>
</protein>
<dbReference type="Pfam" id="PF21645">
    <property type="entry name" value="FakA-like_M"/>
    <property type="match status" value="1"/>
</dbReference>
<dbReference type="PROSITE" id="PS51480">
    <property type="entry name" value="DHAL"/>
    <property type="match status" value="1"/>
</dbReference>
<evidence type="ECO:0000259" key="2">
    <source>
        <dbReference type="PROSITE" id="PS51480"/>
    </source>
</evidence>
<dbReference type="InterPro" id="IPR019986">
    <property type="entry name" value="YloV-like"/>
</dbReference>
<dbReference type="PANTHER" id="PTHR33434">
    <property type="entry name" value="DEGV DOMAIN-CONTAINING PROTEIN DR_1986-RELATED"/>
    <property type="match status" value="1"/>
</dbReference>
<dbReference type="GO" id="GO:0006071">
    <property type="term" value="P:glycerol metabolic process"/>
    <property type="evidence" value="ECO:0007669"/>
    <property type="project" value="InterPro"/>
</dbReference>
<dbReference type="SMART" id="SM01120">
    <property type="entry name" value="Dak2"/>
    <property type="match status" value="1"/>
</dbReference>
<dbReference type="Pfam" id="PF02734">
    <property type="entry name" value="Dak2"/>
    <property type="match status" value="1"/>
</dbReference>
<proteinExistence type="predicted"/>
<dbReference type="RefSeq" id="WP_046329090.1">
    <property type="nucleotide sequence ID" value="NZ_CAUPIC010000005.1"/>
</dbReference>
<accession>A0A0E3ZB14</accession>
<dbReference type="EMBL" id="CP011280">
    <property type="protein sequence ID" value="AKC95986.1"/>
    <property type="molecule type" value="Genomic_DNA"/>
</dbReference>
<dbReference type="InterPro" id="IPR033470">
    <property type="entry name" value="FakA-like_C"/>
</dbReference>
<keyword evidence="4" id="KW-1185">Reference proteome</keyword>
<dbReference type="Proteomes" id="UP000033103">
    <property type="component" value="Chromosome"/>
</dbReference>
<dbReference type="SUPFAM" id="SSF82549">
    <property type="entry name" value="DAK1/DegV-like"/>
    <property type="match status" value="1"/>
</dbReference>